<evidence type="ECO:0000313" key="1">
    <source>
        <dbReference type="EMBL" id="QHT23027.1"/>
    </source>
</evidence>
<organism evidence="1">
    <name type="scientific">viral metagenome</name>
    <dbReference type="NCBI Taxonomy" id="1070528"/>
    <lineage>
        <taxon>unclassified sequences</taxon>
        <taxon>metagenomes</taxon>
        <taxon>organismal metagenomes</taxon>
    </lineage>
</organism>
<evidence type="ECO:0008006" key="2">
    <source>
        <dbReference type="Google" id="ProtNLM"/>
    </source>
</evidence>
<dbReference type="SUPFAM" id="SSF48371">
    <property type="entry name" value="ARM repeat"/>
    <property type="match status" value="1"/>
</dbReference>
<reference evidence="1" key="1">
    <citation type="journal article" date="2020" name="Nature">
        <title>Giant virus diversity and host interactions through global metagenomics.</title>
        <authorList>
            <person name="Schulz F."/>
            <person name="Roux S."/>
            <person name="Paez-Espino D."/>
            <person name="Jungbluth S."/>
            <person name="Walsh D.A."/>
            <person name="Denef V.J."/>
            <person name="McMahon K.D."/>
            <person name="Konstantinidis K.T."/>
            <person name="Eloe-Fadrosh E.A."/>
            <person name="Kyrpides N.C."/>
            <person name="Woyke T."/>
        </authorList>
    </citation>
    <scope>NUCLEOTIDE SEQUENCE</scope>
    <source>
        <strain evidence="1">GVMAG-M-3300023179-114</strain>
    </source>
</reference>
<proteinExistence type="predicted"/>
<dbReference type="InterPro" id="IPR016024">
    <property type="entry name" value="ARM-type_fold"/>
</dbReference>
<dbReference type="AlphaFoldDB" id="A0A6C0E1J9"/>
<protein>
    <recommendedName>
        <fullName evidence="2">MIF4G domain-containing protein</fullName>
    </recommendedName>
</protein>
<name>A0A6C0E1J9_9ZZZZ</name>
<accession>A0A6C0E1J9</accession>
<dbReference type="EMBL" id="MN739723">
    <property type="protein sequence ID" value="QHT23027.1"/>
    <property type="molecule type" value="Genomic_DNA"/>
</dbReference>
<dbReference type="Gene3D" id="1.25.40.180">
    <property type="match status" value="1"/>
</dbReference>
<sequence>MQNMKYNLNYFINVSFNGFDFVVPEDVVKTISSLSMEVGSPSYIRTPVFKKKMELRESPILNSFTNKNIQGSSSMGMFNNNNYSSRKRRGNRGMEISNEEWETLRIFQPTKIEKKTGIDSQIDEIRFMLNKLTDKTYEDISKQILDIINELVTNETLQEDMMKIGNFIFEAASTNKFYSKIYANLYAKLINHHEFLRLIFERNYATYMELFQKIESGDPDKDYDRFCEINKVNEKRKAISMFFINLTTTHVINPRSIVEIVRNLLITVLGYINEENKKNEVDEITENICILYKKDTIERMQPVEDTCVDESLNDTVSIMIDGSSITDVIKKLATSKSKDYKSLSNKSIFKYMDLVEM</sequence>